<dbReference type="InterPro" id="IPR021440">
    <property type="entry name" value="DUF3089"/>
</dbReference>
<dbReference type="InterPro" id="IPR029058">
    <property type="entry name" value="AB_hydrolase_fold"/>
</dbReference>
<dbReference type="SUPFAM" id="SSF53474">
    <property type="entry name" value="alpha/beta-Hydrolases"/>
    <property type="match status" value="1"/>
</dbReference>
<dbReference type="AlphaFoldDB" id="A0A4V1M7N5"/>
<dbReference type="PROSITE" id="PS51257">
    <property type="entry name" value="PROKAR_LIPOPROTEIN"/>
    <property type="match status" value="1"/>
</dbReference>
<reference evidence="1 2" key="1">
    <citation type="submission" date="2019-01" db="EMBL/GenBank/DDBJ databases">
        <title>Lacibacter sp. strain TTM-7.</title>
        <authorList>
            <person name="Chen W.-M."/>
        </authorList>
    </citation>
    <scope>NUCLEOTIDE SEQUENCE [LARGE SCALE GENOMIC DNA]</scope>
    <source>
        <strain evidence="1 2">TTM-7</strain>
    </source>
</reference>
<gene>
    <name evidence="1" type="ORF">ESA94_09540</name>
</gene>
<keyword evidence="2" id="KW-1185">Reference proteome</keyword>
<accession>A0A4V1M7N5</accession>
<evidence type="ECO:0000313" key="2">
    <source>
        <dbReference type="Proteomes" id="UP000290204"/>
    </source>
</evidence>
<organism evidence="1 2">
    <name type="scientific">Lacibacter luteus</name>
    <dbReference type="NCBI Taxonomy" id="2508719"/>
    <lineage>
        <taxon>Bacteria</taxon>
        <taxon>Pseudomonadati</taxon>
        <taxon>Bacteroidota</taxon>
        <taxon>Chitinophagia</taxon>
        <taxon>Chitinophagales</taxon>
        <taxon>Chitinophagaceae</taxon>
        <taxon>Lacibacter</taxon>
    </lineage>
</organism>
<protein>
    <submittedName>
        <fullName evidence="1">DUF3089 domain-containing protein</fullName>
    </submittedName>
</protein>
<dbReference type="Pfam" id="PF11288">
    <property type="entry name" value="DUF3089"/>
    <property type="match status" value="1"/>
</dbReference>
<dbReference type="Proteomes" id="UP000290204">
    <property type="component" value="Unassembled WGS sequence"/>
</dbReference>
<evidence type="ECO:0000313" key="1">
    <source>
        <dbReference type="EMBL" id="RXK60695.1"/>
    </source>
</evidence>
<dbReference type="EMBL" id="SDHW01000002">
    <property type="protein sequence ID" value="RXK60695.1"/>
    <property type="molecule type" value="Genomic_DNA"/>
</dbReference>
<dbReference type="OrthoDB" id="9794645at2"/>
<comment type="caution">
    <text evidence="1">The sequence shown here is derived from an EMBL/GenBank/DDBJ whole genome shotgun (WGS) entry which is preliminary data.</text>
</comment>
<sequence>MTKLIDSKKGFLFLSLLFVLTGYGCFPSYNTQTGEYKNFFQPSDSIPDYSNFKFWAAHPWKKDPSDSIPLSLRKIPIDTSVDVFFIHPTSFTDPHLNDLVWNASLSDADLNAKTDYTSILYQASVFNGSCRVFAPRYRQAHYFSFLTKDTLKSKAALSLAYKDVEAAFLYYLKNYNNGRPLIIASHSQGTLHAALLLKEYFENTPLQQQLVAAYIVGLPVSETYFSLLEPCATPTQTGCINSWRTLRTGYMPDYVQQEKTKAIVTNPLSWIKTDSLISRKKNEGSVLYNFNRKYKYTNSAKIEGNILWTNRPRIFFSFLLKTKNYHAGDYNLFYYSIRENLKQRIAAFTLKEKSMQ</sequence>
<proteinExistence type="predicted"/>
<name>A0A4V1M7N5_9BACT</name>